<dbReference type="GO" id="GO:0005743">
    <property type="term" value="C:mitochondrial inner membrane"/>
    <property type="evidence" value="ECO:0007669"/>
    <property type="project" value="TreeGrafter"/>
</dbReference>
<dbReference type="FunFam" id="3.40.50.300:FF:000066">
    <property type="entry name" value="ABC transporter B family member 1"/>
    <property type="match status" value="1"/>
</dbReference>
<evidence type="ECO:0000259" key="14">
    <source>
        <dbReference type="PROSITE" id="PS50929"/>
    </source>
</evidence>
<feature type="transmembrane region" description="Helical" evidence="12">
    <location>
        <begin position="784"/>
        <end position="805"/>
    </location>
</feature>
<keyword evidence="6" id="KW-0547">Nucleotide-binding</keyword>
<keyword evidence="7" id="KW-0067">ATP-binding</keyword>
<feature type="domain" description="ABC transporter" evidence="13">
    <location>
        <begin position="410"/>
        <end position="655"/>
    </location>
</feature>
<evidence type="ECO:0000313" key="16">
    <source>
        <dbReference type="Proteomes" id="UP001215151"/>
    </source>
</evidence>
<dbReference type="SUPFAM" id="SSF90123">
    <property type="entry name" value="ABC transporter transmembrane region"/>
    <property type="match status" value="2"/>
</dbReference>
<evidence type="ECO:0000256" key="6">
    <source>
        <dbReference type="ARBA" id="ARBA00022741"/>
    </source>
</evidence>
<feature type="domain" description="ABC transmembrane type-1" evidence="14">
    <location>
        <begin position="741"/>
        <end position="1028"/>
    </location>
</feature>
<dbReference type="PANTHER" id="PTHR43394:SF27">
    <property type="entry name" value="ATP-DEPENDENT TRANSLOCASE ABCB1-LIKE"/>
    <property type="match status" value="1"/>
</dbReference>
<evidence type="ECO:0000256" key="7">
    <source>
        <dbReference type="ARBA" id="ARBA00022840"/>
    </source>
</evidence>
<comment type="similarity">
    <text evidence="2">Belongs to the ABC transporter superfamily. ABCB family. Multidrug resistance exporter (TC 3.A.1.201) subfamily.</text>
</comment>
<feature type="transmembrane region" description="Helical" evidence="12">
    <location>
        <begin position="885"/>
        <end position="904"/>
    </location>
</feature>
<dbReference type="EMBL" id="JAPEVG010000034">
    <property type="protein sequence ID" value="KAJ8494642.1"/>
    <property type="molecule type" value="Genomic_DNA"/>
</dbReference>
<dbReference type="Gene3D" id="3.40.50.300">
    <property type="entry name" value="P-loop containing nucleotide triphosphate hydrolases"/>
    <property type="match status" value="2"/>
</dbReference>
<feature type="transmembrane region" description="Helical" evidence="12">
    <location>
        <begin position="135"/>
        <end position="156"/>
    </location>
</feature>
<comment type="caution">
    <text evidence="15">The sequence shown here is derived from an EMBL/GenBank/DDBJ whole genome shotgun (WGS) entry which is preliminary data.</text>
</comment>
<dbReference type="GO" id="GO:0090374">
    <property type="term" value="P:oligopeptide export from mitochondrion"/>
    <property type="evidence" value="ECO:0007669"/>
    <property type="project" value="TreeGrafter"/>
</dbReference>
<keyword evidence="10" id="KW-0325">Glycoprotein</keyword>
<feature type="compositionally biased region" description="Polar residues" evidence="11">
    <location>
        <begin position="18"/>
        <end position="37"/>
    </location>
</feature>
<dbReference type="CDD" id="cd18578">
    <property type="entry name" value="ABC_6TM_Pgp_ABCB1_D2_like"/>
    <property type="match status" value="1"/>
</dbReference>
<reference evidence="15" key="1">
    <citation type="submission" date="2022-11" db="EMBL/GenBank/DDBJ databases">
        <title>Genome Sequence of Cubamyces cubensis.</title>
        <authorList>
            <person name="Buettner E."/>
        </authorList>
    </citation>
    <scope>NUCLEOTIDE SEQUENCE</scope>
    <source>
        <strain evidence="15">MPL-01</strain>
    </source>
</reference>
<dbReference type="FunFam" id="1.20.1560.10:FF:000102">
    <property type="entry name" value="ABC multidrug transporter Mdr1"/>
    <property type="match status" value="1"/>
</dbReference>
<dbReference type="Pfam" id="PF00005">
    <property type="entry name" value="ABC_tran"/>
    <property type="match status" value="2"/>
</dbReference>
<evidence type="ECO:0000256" key="4">
    <source>
        <dbReference type="ARBA" id="ARBA00022692"/>
    </source>
</evidence>
<dbReference type="Pfam" id="PF00664">
    <property type="entry name" value="ABC_membrane"/>
    <property type="match status" value="2"/>
</dbReference>
<feature type="transmembrane region" description="Helical" evidence="12">
    <location>
        <begin position="233"/>
        <end position="255"/>
    </location>
</feature>
<dbReference type="PROSITE" id="PS50929">
    <property type="entry name" value="ABC_TM1F"/>
    <property type="match status" value="2"/>
</dbReference>
<feature type="transmembrane region" description="Helical" evidence="12">
    <location>
        <begin position="346"/>
        <end position="366"/>
    </location>
</feature>
<dbReference type="GO" id="GO:0016887">
    <property type="term" value="F:ATP hydrolysis activity"/>
    <property type="evidence" value="ECO:0007669"/>
    <property type="project" value="InterPro"/>
</dbReference>
<keyword evidence="3" id="KW-0813">Transport</keyword>
<dbReference type="InterPro" id="IPR003593">
    <property type="entry name" value="AAA+_ATPase"/>
</dbReference>
<keyword evidence="4 12" id="KW-0812">Transmembrane</keyword>
<evidence type="ECO:0000313" key="15">
    <source>
        <dbReference type="EMBL" id="KAJ8494642.1"/>
    </source>
</evidence>
<feature type="transmembrane region" description="Helical" evidence="12">
    <location>
        <begin position="310"/>
        <end position="334"/>
    </location>
</feature>
<feature type="region of interest" description="Disordered" evidence="11">
    <location>
        <begin position="1"/>
        <end position="45"/>
    </location>
</feature>
<evidence type="ECO:0000256" key="11">
    <source>
        <dbReference type="SAM" id="MobiDB-lite"/>
    </source>
</evidence>
<feature type="transmembrane region" description="Helical" evidence="12">
    <location>
        <begin position="208"/>
        <end position="227"/>
    </location>
</feature>
<dbReference type="CDD" id="cd18577">
    <property type="entry name" value="ABC_6TM_Pgp_ABCB1_D1_like"/>
    <property type="match status" value="1"/>
</dbReference>
<dbReference type="InterPro" id="IPR036640">
    <property type="entry name" value="ABC1_TM_sf"/>
</dbReference>
<dbReference type="GO" id="GO:0005886">
    <property type="term" value="C:plasma membrane"/>
    <property type="evidence" value="ECO:0007669"/>
    <property type="project" value="UniProtKB-SubCell"/>
</dbReference>
<dbReference type="GO" id="GO:0015421">
    <property type="term" value="F:ABC-type oligopeptide transporter activity"/>
    <property type="evidence" value="ECO:0007669"/>
    <property type="project" value="TreeGrafter"/>
</dbReference>
<proteinExistence type="inferred from homology"/>
<keyword evidence="8 12" id="KW-1133">Transmembrane helix</keyword>
<protein>
    <recommendedName>
        <fullName evidence="17">Leptomycin B resistance protein pmd1</fullName>
    </recommendedName>
</protein>
<evidence type="ECO:0000256" key="12">
    <source>
        <dbReference type="SAM" id="Phobius"/>
    </source>
</evidence>
<dbReference type="Proteomes" id="UP001215151">
    <property type="component" value="Unassembled WGS sequence"/>
</dbReference>
<evidence type="ECO:0008006" key="17">
    <source>
        <dbReference type="Google" id="ProtNLM"/>
    </source>
</evidence>
<dbReference type="Gene3D" id="1.20.1560.10">
    <property type="entry name" value="ABC transporter type 1, transmembrane domain"/>
    <property type="match status" value="1"/>
</dbReference>
<keyword evidence="16" id="KW-1185">Reference proteome</keyword>
<evidence type="ECO:0000256" key="9">
    <source>
        <dbReference type="ARBA" id="ARBA00023136"/>
    </source>
</evidence>
<dbReference type="InterPro" id="IPR011527">
    <property type="entry name" value="ABC1_TM_dom"/>
</dbReference>
<dbReference type="SUPFAM" id="SSF52540">
    <property type="entry name" value="P-loop containing nucleoside triphosphate hydrolases"/>
    <property type="match status" value="2"/>
</dbReference>
<dbReference type="CDD" id="cd03249">
    <property type="entry name" value="ABC_MTABC3_MDL1_MDL2"/>
    <property type="match status" value="2"/>
</dbReference>
<feature type="domain" description="ABC transmembrane type-1" evidence="14">
    <location>
        <begin position="71"/>
        <end position="375"/>
    </location>
</feature>
<keyword evidence="9 12" id="KW-0472">Membrane</keyword>
<dbReference type="GO" id="GO:0005524">
    <property type="term" value="F:ATP binding"/>
    <property type="evidence" value="ECO:0007669"/>
    <property type="project" value="UniProtKB-KW"/>
</dbReference>
<evidence type="ECO:0000256" key="2">
    <source>
        <dbReference type="ARBA" id="ARBA00007577"/>
    </source>
</evidence>
<feature type="domain" description="ABC transporter" evidence="13">
    <location>
        <begin position="1059"/>
        <end position="1299"/>
    </location>
</feature>
<comment type="subcellular location">
    <subcellularLocation>
        <location evidence="1">Cell membrane</location>
        <topology evidence="1">Multi-pass membrane protein</topology>
    </subcellularLocation>
</comment>
<gene>
    <name evidence="15" type="ORF">ONZ51_g2245</name>
</gene>
<dbReference type="SMART" id="SM00382">
    <property type="entry name" value="AAA"/>
    <property type="match status" value="2"/>
</dbReference>
<name>A0AAD7U2E6_9APHY</name>
<dbReference type="InterPro" id="IPR027417">
    <property type="entry name" value="P-loop_NTPase"/>
</dbReference>
<feature type="transmembrane region" description="Helical" evidence="12">
    <location>
        <begin position="856"/>
        <end position="879"/>
    </location>
</feature>
<feature type="transmembrane region" description="Helical" evidence="12">
    <location>
        <begin position="964"/>
        <end position="987"/>
    </location>
</feature>
<evidence type="ECO:0000256" key="10">
    <source>
        <dbReference type="ARBA" id="ARBA00023180"/>
    </source>
</evidence>
<keyword evidence="5" id="KW-0677">Repeat</keyword>
<evidence type="ECO:0000256" key="1">
    <source>
        <dbReference type="ARBA" id="ARBA00004651"/>
    </source>
</evidence>
<dbReference type="PROSITE" id="PS50893">
    <property type="entry name" value="ABC_TRANSPORTER_2"/>
    <property type="match status" value="2"/>
</dbReference>
<dbReference type="FunFam" id="3.40.50.300:FF:000916">
    <property type="entry name" value="ABC transporter B family member 9"/>
    <property type="match status" value="1"/>
</dbReference>
<dbReference type="InterPro" id="IPR003439">
    <property type="entry name" value="ABC_transporter-like_ATP-bd"/>
</dbReference>
<feature type="transmembrane region" description="Helical" evidence="12">
    <location>
        <begin position="68"/>
        <end position="91"/>
    </location>
</feature>
<dbReference type="PANTHER" id="PTHR43394">
    <property type="entry name" value="ATP-DEPENDENT PERMEASE MDL1, MITOCHONDRIAL"/>
    <property type="match status" value="1"/>
</dbReference>
<evidence type="ECO:0000256" key="3">
    <source>
        <dbReference type="ARBA" id="ARBA00022448"/>
    </source>
</evidence>
<dbReference type="InterPro" id="IPR039421">
    <property type="entry name" value="Type_1_exporter"/>
</dbReference>
<evidence type="ECO:0000256" key="5">
    <source>
        <dbReference type="ARBA" id="ARBA00022737"/>
    </source>
</evidence>
<evidence type="ECO:0000256" key="8">
    <source>
        <dbReference type="ARBA" id="ARBA00022989"/>
    </source>
</evidence>
<accession>A0AAD7U2E6</accession>
<dbReference type="InterPro" id="IPR017871">
    <property type="entry name" value="ABC_transporter-like_CS"/>
</dbReference>
<feature type="transmembrane region" description="Helical" evidence="12">
    <location>
        <begin position="740"/>
        <end position="764"/>
    </location>
</feature>
<sequence length="1303" mass="140673">MSETKGPLTEKASGLPSAGSQLEQSDPDTGQQASQAIETEDAAAPAKSDAKPVSILQLFRFSTRTEILLDWIGLLAAAAAGASQPLMSLLFGRLTQNFVNFAMSLGSANDPQTQAEQLHIIALAFKHAAALNASYLSYIGVGMFACTYVYMSIWAYTGEVNAKRIRERYFHAILRQDVAYFDNVGAGEITTRIQADTHLVQQGISEKIPLAVSYLAAFISGYILAYIRCWQLALAMSSILPCVAVVTAIFGAFVAKYTQMSLQYGAESGTVAEEVISTVRTAHAFGIQRVLADLYDSHVLKSRAVDLTTAVWQGVFISFWTFLLYAAYALAFNFGTTLINHGHADAGQVVNVVLAIITGTVSIGALGPELQAVGQACGAAAKLYEAIDRVPLIDSASPEGLKPETCTGAISLEHVDFNYPSRPNVPILKDLSISFPVGKTSALVGTSGSGKSTVISLIERFYDPLQGSVKLDGVDIKELNVRWLRSQIGLVSQEPVLFSTTIKANVAHGLIGTQYQTASEEEKVRLIKDACVMANAHDFISRLPLGYDTVVGERGILLSGGQKQRIAIARAIVADPRILLLDEATSALDTQSEGVVQNALEKAAQGRTTITIAHRLSTIRDADRIFVISNGTLVQSGTHQELLADADGLYAHFVSAQLLRDTRADQPVQGTTAAEDDLAAHDADEKGMLKGASQDAMPVLDKEKPQESVGIAGLGKAKVYSVSEVIGRLAYLNRDAWRRYVLGSLAAIANGAAYPCAGIIFALGVTGFSDQTNAQRRFDGDRNALWLFIIAIASTIVTTIQHICFGSTAAELAAKLRSLTFRAILRQDVMFFDKEENNTGQLTSALSEKPQKINNLAGITFTVIVQSVATVIVGCVLGLAFVWQIGLVGIACTPVLLSAGYVRLRVVVLKDERNKKAYETSAQIACEAAGSIRTVASLTREEECHRLYRESLQEPLRRTTKSALLSNALFSFTQATSFWIIALIFWYGSILIADQKHTPFQFFSTTFSAINAGSVFSVIPDIATATNAAADLFRLFDSKPDIDADNSEGETPKDVQGRLQFESVSFRYPTRPDIQVLNNLSLTVEPGTYVALVGASGCGKSTTIQLIERFYDPASGAIYFDGHPITRFNVSEYRKHIALVSQEPTLYAGTIRFNVLLGATKPHEEVTQEEIEAVCRSANIFEFIQSLPDGFDTQVGGKGSQLSGGQKQRIAIARALLRNPKVLLLDEATSALDSSSEKVVQEALDSAAKGRTTIAIAHRLSTIQNADRIYFIKDGTVAEAGTHEELLALRGGYYELVQLQAHS</sequence>
<evidence type="ECO:0000259" key="13">
    <source>
        <dbReference type="PROSITE" id="PS50893"/>
    </source>
</evidence>
<organism evidence="15 16">
    <name type="scientific">Trametes cubensis</name>
    <dbReference type="NCBI Taxonomy" id="1111947"/>
    <lineage>
        <taxon>Eukaryota</taxon>
        <taxon>Fungi</taxon>
        <taxon>Dikarya</taxon>
        <taxon>Basidiomycota</taxon>
        <taxon>Agaricomycotina</taxon>
        <taxon>Agaricomycetes</taxon>
        <taxon>Polyporales</taxon>
        <taxon>Polyporaceae</taxon>
        <taxon>Trametes</taxon>
    </lineage>
</organism>
<dbReference type="PROSITE" id="PS00211">
    <property type="entry name" value="ABC_TRANSPORTER_1"/>
    <property type="match status" value="2"/>
</dbReference>